<dbReference type="Proteomes" id="UP000611640">
    <property type="component" value="Chromosome"/>
</dbReference>
<gene>
    <name evidence="4" type="ORF">Athai_61710</name>
</gene>
<evidence type="ECO:0000256" key="2">
    <source>
        <dbReference type="ARBA" id="ARBA00022723"/>
    </source>
</evidence>
<dbReference type="Pfam" id="PF01557">
    <property type="entry name" value="FAA_hydrolase"/>
    <property type="match status" value="1"/>
</dbReference>
<dbReference type="InterPro" id="IPR011234">
    <property type="entry name" value="Fumarylacetoacetase-like_C"/>
</dbReference>
<dbReference type="PANTHER" id="PTHR42796">
    <property type="entry name" value="FUMARYLACETOACETATE HYDROLASE DOMAIN-CONTAINING PROTEIN 2A-RELATED"/>
    <property type="match status" value="1"/>
</dbReference>
<name>A0A7R7DVK8_9ACTN</name>
<evidence type="ECO:0000259" key="3">
    <source>
        <dbReference type="Pfam" id="PF01557"/>
    </source>
</evidence>
<dbReference type="Gene3D" id="3.90.850.10">
    <property type="entry name" value="Fumarylacetoacetase-like, C-terminal domain"/>
    <property type="match status" value="1"/>
</dbReference>
<keyword evidence="4" id="KW-0378">Hydrolase</keyword>
<dbReference type="GO" id="GO:0046872">
    <property type="term" value="F:metal ion binding"/>
    <property type="evidence" value="ECO:0007669"/>
    <property type="project" value="UniProtKB-KW"/>
</dbReference>
<dbReference type="EMBL" id="AP023355">
    <property type="protein sequence ID" value="BCJ38668.1"/>
    <property type="molecule type" value="Genomic_DNA"/>
</dbReference>
<sequence length="279" mass="29528">MQVVRFSNPQSGQPEVGVRDGNAVTALPGVTIADLLARGADGFAAAVTDPSGPSHPADQLAYLPPVDGRTEVWAAGVTYQRSRQARVEESGQADVYELVYEADRPELFFKAPAWRVVGPDQPVRVRADSGNDVPEPELALVLDHAGTVVGYTAGNDLTSRGIEGQNPLYLPQAKIWRGSCALGPGIVPVAALPDAGDLGIHLTIRRDGAEVFAGDASTRQLHRGLDELAGWLYRELDFPQGSVLLTGTCVVPDLSFTLRPGDTIDVTVDGVGTLSNRVA</sequence>
<proteinExistence type="inferred from homology"/>
<dbReference type="GO" id="GO:0044281">
    <property type="term" value="P:small molecule metabolic process"/>
    <property type="evidence" value="ECO:0007669"/>
    <property type="project" value="UniProtKB-ARBA"/>
</dbReference>
<organism evidence="4 5">
    <name type="scientific">Actinocatenispora thailandica</name>
    <dbReference type="NCBI Taxonomy" id="227318"/>
    <lineage>
        <taxon>Bacteria</taxon>
        <taxon>Bacillati</taxon>
        <taxon>Actinomycetota</taxon>
        <taxon>Actinomycetes</taxon>
        <taxon>Micromonosporales</taxon>
        <taxon>Micromonosporaceae</taxon>
        <taxon>Actinocatenispora</taxon>
    </lineage>
</organism>
<keyword evidence="5" id="KW-1185">Reference proteome</keyword>
<feature type="domain" description="Fumarylacetoacetase-like C-terminal" evidence="3">
    <location>
        <begin position="86"/>
        <end position="278"/>
    </location>
</feature>
<comment type="similarity">
    <text evidence="1">Belongs to the FAH family.</text>
</comment>
<dbReference type="GO" id="GO:0016787">
    <property type="term" value="F:hydrolase activity"/>
    <property type="evidence" value="ECO:0007669"/>
    <property type="project" value="UniProtKB-KW"/>
</dbReference>
<dbReference type="InterPro" id="IPR036663">
    <property type="entry name" value="Fumarylacetoacetase_C_sf"/>
</dbReference>
<dbReference type="RefSeq" id="WP_203964664.1">
    <property type="nucleotide sequence ID" value="NZ_AP023355.1"/>
</dbReference>
<evidence type="ECO:0000313" key="4">
    <source>
        <dbReference type="EMBL" id="BCJ38668.1"/>
    </source>
</evidence>
<keyword evidence="2" id="KW-0479">Metal-binding</keyword>
<dbReference type="InterPro" id="IPR051121">
    <property type="entry name" value="FAH"/>
</dbReference>
<dbReference type="AlphaFoldDB" id="A0A7R7DVK8"/>
<evidence type="ECO:0000256" key="1">
    <source>
        <dbReference type="ARBA" id="ARBA00010211"/>
    </source>
</evidence>
<evidence type="ECO:0000313" key="5">
    <source>
        <dbReference type="Proteomes" id="UP000611640"/>
    </source>
</evidence>
<dbReference type="KEGG" id="atl:Athai_61710"/>
<dbReference type="PANTHER" id="PTHR42796:SF7">
    <property type="entry name" value="2-DEHYDRO-3-DEOXY-D-ARABINONATE DEHYDRATASE"/>
    <property type="match status" value="1"/>
</dbReference>
<protein>
    <submittedName>
        <fullName evidence="4">Fumarylacetoacetate (FAA) hydrolase</fullName>
    </submittedName>
</protein>
<reference evidence="4 5" key="1">
    <citation type="submission" date="2020-08" db="EMBL/GenBank/DDBJ databases">
        <title>Whole genome shotgun sequence of Actinocatenispora thailandica NBRC 105041.</title>
        <authorList>
            <person name="Komaki H."/>
            <person name="Tamura T."/>
        </authorList>
    </citation>
    <scope>NUCLEOTIDE SEQUENCE [LARGE SCALE GENOMIC DNA]</scope>
    <source>
        <strain evidence="4 5">NBRC 105041</strain>
    </source>
</reference>
<accession>A0A7R7DVK8</accession>
<dbReference type="SUPFAM" id="SSF56529">
    <property type="entry name" value="FAH"/>
    <property type="match status" value="1"/>
</dbReference>